<dbReference type="EMBL" id="JADIKE010000018">
    <property type="protein sequence ID" value="MBM7123905.1"/>
    <property type="molecule type" value="Genomic_DNA"/>
</dbReference>
<comment type="caution">
    <text evidence="4">The sequence shown here is derived from an EMBL/GenBank/DDBJ whole genome shotgun (WGS) entry which is preliminary data.</text>
</comment>
<keyword evidence="5" id="KW-1185">Reference proteome</keyword>
<dbReference type="Proteomes" id="UP001430149">
    <property type="component" value="Unassembled WGS sequence"/>
</dbReference>
<accession>A0ABS2JYP7</accession>
<dbReference type="PANTHER" id="PTHR44591:SF3">
    <property type="entry name" value="RESPONSE REGULATORY DOMAIN-CONTAINING PROTEIN"/>
    <property type="match status" value="1"/>
</dbReference>
<organism evidence="4 5">
    <name type="scientific">Dyella flava</name>
    <dbReference type="NCBI Taxonomy" id="1920170"/>
    <lineage>
        <taxon>Bacteria</taxon>
        <taxon>Pseudomonadati</taxon>
        <taxon>Pseudomonadota</taxon>
        <taxon>Gammaproteobacteria</taxon>
        <taxon>Lysobacterales</taxon>
        <taxon>Rhodanobacteraceae</taxon>
        <taxon>Dyella</taxon>
    </lineage>
</organism>
<name>A0ABS2JYP7_9GAMM</name>
<dbReference type="InterPro" id="IPR050595">
    <property type="entry name" value="Bact_response_regulator"/>
</dbReference>
<dbReference type="Pfam" id="PF00072">
    <property type="entry name" value="Response_reg"/>
    <property type="match status" value="1"/>
</dbReference>
<evidence type="ECO:0000313" key="5">
    <source>
        <dbReference type="Proteomes" id="UP001430149"/>
    </source>
</evidence>
<gene>
    <name evidence="4" type="ORF">ISP19_00815</name>
</gene>
<feature type="domain" description="Response regulatory" evidence="3">
    <location>
        <begin position="8"/>
        <end position="125"/>
    </location>
</feature>
<evidence type="ECO:0000313" key="4">
    <source>
        <dbReference type="EMBL" id="MBM7123905.1"/>
    </source>
</evidence>
<dbReference type="InterPro" id="IPR001789">
    <property type="entry name" value="Sig_transdc_resp-reg_receiver"/>
</dbReference>
<dbReference type="PANTHER" id="PTHR44591">
    <property type="entry name" value="STRESS RESPONSE REGULATOR PROTEIN 1"/>
    <property type="match status" value="1"/>
</dbReference>
<evidence type="ECO:0000256" key="2">
    <source>
        <dbReference type="PROSITE-ProRule" id="PRU00169"/>
    </source>
</evidence>
<dbReference type="Gene3D" id="3.40.50.2300">
    <property type="match status" value="1"/>
</dbReference>
<dbReference type="PROSITE" id="PS50110">
    <property type="entry name" value="RESPONSE_REGULATORY"/>
    <property type="match status" value="1"/>
</dbReference>
<dbReference type="InterPro" id="IPR011006">
    <property type="entry name" value="CheY-like_superfamily"/>
</dbReference>
<reference evidence="4" key="1">
    <citation type="submission" date="2020-10" db="EMBL/GenBank/DDBJ databases">
        <title>Phylogeny of dyella-like bacteria.</title>
        <authorList>
            <person name="Fu J."/>
        </authorList>
    </citation>
    <scope>NUCLEOTIDE SEQUENCE</scope>
    <source>
        <strain evidence="4">DHOC52</strain>
    </source>
</reference>
<keyword evidence="1 2" id="KW-0597">Phosphoprotein</keyword>
<feature type="modified residue" description="4-aspartylphosphate" evidence="2">
    <location>
        <position position="58"/>
    </location>
</feature>
<evidence type="ECO:0000256" key="1">
    <source>
        <dbReference type="ARBA" id="ARBA00022553"/>
    </source>
</evidence>
<evidence type="ECO:0000259" key="3">
    <source>
        <dbReference type="PROSITE" id="PS50110"/>
    </source>
</evidence>
<dbReference type="SMART" id="SM00448">
    <property type="entry name" value="REC"/>
    <property type="match status" value="1"/>
</dbReference>
<proteinExistence type="predicted"/>
<protein>
    <submittedName>
        <fullName evidence="4">Response regulator</fullName>
    </submittedName>
</protein>
<sequence>MTVKSLQRILYVEDEPDIQAVARLALETVGGFTLCTCDSGKAALDAVQSFNPDMILLDVMMPGMDGPSTLSALRELPALKETPIVFMTAKVQAAEIARYRQQGALDVIAKPFDPMTLSNTVRDIWNKHVS</sequence>
<dbReference type="SUPFAM" id="SSF52172">
    <property type="entry name" value="CheY-like"/>
    <property type="match status" value="1"/>
</dbReference>
<dbReference type="RefSeq" id="WP_204678558.1">
    <property type="nucleotide sequence ID" value="NZ_BSNR01000025.1"/>
</dbReference>